<evidence type="ECO:0000313" key="7">
    <source>
        <dbReference type="Proteomes" id="UP000015101"/>
    </source>
</evidence>
<dbReference type="Proteomes" id="UP000015101">
    <property type="component" value="Unassembled WGS sequence"/>
</dbReference>
<evidence type="ECO:0000256" key="3">
    <source>
        <dbReference type="ARBA" id="ARBA00022900"/>
    </source>
</evidence>
<dbReference type="OrthoDB" id="10013825at2759"/>
<dbReference type="AlphaFoldDB" id="T1EWE3"/>
<dbReference type="GeneID" id="20200893"/>
<dbReference type="GO" id="GO:0009611">
    <property type="term" value="P:response to wounding"/>
    <property type="evidence" value="ECO:0007669"/>
    <property type="project" value="InterPro"/>
</dbReference>
<protein>
    <submittedName>
        <fullName evidence="5 6">Uncharacterized protein</fullName>
    </submittedName>
</protein>
<dbReference type="Gene3D" id="3.30.10.10">
    <property type="entry name" value="Trypsin Inhibitor V, subunit A"/>
    <property type="match status" value="1"/>
</dbReference>
<proteinExistence type="inferred from homology"/>
<keyword evidence="3" id="KW-0722">Serine protease inhibitor</keyword>
<dbReference type="InParanoid" id="T1EWE3"/>
<dbReference type="PROSITE" id="PS00285">
    <property type="entry name" value="POTATO_INHIBITOR"/>
    <property type="match status" value="1"/>
</dbReference>
<accession>T1EWE3</accession>
<keyword evidence="4" id="KW-0732">Signal</keyword>
<dbReference type="InterPro" id="IPR036354">
    <property type="entry name" value="Prot_inh_pot1_sf"/>
</dbReference>
<keyword evidence="2" id="KW-0646">Protease inhibitor</keyword>
<sequence>MSKIACILVGVLVLVSLASALQFPEVVGKKGEAAKKFILSKFPDLRVKIISFLKNAVYYFNKFEFSVCQSNVKHMKSVHSNRVRSDQIFILKDGSPVTMDYRPDRVRIFVDDDGFVVGTPYSG</sequence>
<reference evidence="7" key="1">
    <citation type="submission" date="2012-12" db="EMBL/GenBank/DDBJ databases">
        <authorList>
            <person name="Hellsten U."/>
            <person name="Grimwood J."/>
            <person name="Chapman J.A."/>
            <person name="Shapiro H."/>
            <person name="Aerts A."/>
            <person name="Otillar R.P."/>
            <person name="Terry A.Y."/>
            <person name="Boore J.L."/>
            <person name="Simakov O."/>
            <person name="Marletaz F."/>
            <person name="Cho S.-J."/>
            <person name="Edsinger-Gonzales E."/>
            <person name="Havlak P."/>
            <person name="Kuo D.-H."/>
            <person name="Larsson T."/>
            <person name="Lv J."/>
            <person name="Arendt D."/>
            <person name="Savage R."/>
            <person name="Osoegawa K."/>
            <person name="de Jong P."/>
            <person name="Lindberg D.R."/>
            <person name="Seaver E.C."/>
            <person name="Weisblat D.A."/>
            <person name="Putnam N.H."/>
            <person name="Grigoriev I.V."/>
            <person name="Rokhsar D.S."/>
        </authorList>
    </citation>
    <scope>NUCLEOTIDE SEQUENCE</scope>
</reference>
<dbReference type="KEGG" id="hro:HELRODRAFT_165183"/>
<dbReference type="HOGENOM" id="CLU_2017716_0_0_1"/>
<reference evidence="6" key="3">
    <citation type="submission" date="2015-06" db="UniProtKB">
        <authorList>
            <consortium name="EnsemblMetazoa"/>
        </authorList>
    </citation>
    <scope>IDENTIFICATION</scope>
</reference>
<reference evidence="5 7" key="2">
    <citation type="journal article" date="2013" name="Nature">
        <title>Insights into bilaterian evolution from three spiralian genomes.</title>
        <authorList>
            <person name="Simakov O."/>
            <person name="Marletaz F."/>
            <person name="Cho S.J."/>
            <person name="Edsinger-Gonzales E."/>
            <person name="Havlak P."/>
            <person name="Hellsten U."/>
            <person name="Kuo D.H."/>
            <person name="Larsson T."/>
            <person name="Lv J."/>
            <person name="Arendt D."/>
            <person name="Savage R."/>
            <person name="Osoegawa K."/>
            <person name="de Jong P."/>
            <person name="Grimwood J."/>
            <person name="Chapman J.A."/>
            <person name="Shapiro H."/>
            <person name="Aerts A."/>
            <person name="Otillar R.P."/>
            <person name="Terry A.Y."/>
            <person name="Boore J.L."/>
            <person name="Grigoriev I.V."/>
            <person name="Lindberg D.R."/>
            <person name="Seaver E.C."/>
            <person name="Weisblat D.A."/>
            <person name="Putnam N.H."/>
            <person name="Rokhsar D.S."/>
        </authorList>
    </citation>
    <scope>NUCLEOTIDE SEQUENCE</scope>
</reference>
<evidence type="ECO:0000313" key="5">
    <source>
        <dbReference type="EMBL" id="ESN93027.1"/>
    </source>
</evidence>
<evidence type="ECO:0000313" key="6">
    <source>
        <dbReference type="EnsemblMetazoa" id="HelroP165183"/>
    </source>
</evidence>
<feature type="signal peptide" evidence="4">
    <location>
        <begin position="1"/>
        <end position="20"/>
    </location>
</feature>
<dbReference type="RefSeq" id="XP_009029291.1">
    <property type="nucleotide sequence ID" value="XM_009031043.1"/>
</dbReference>
<name>T1EWE3_HELRO</name>
<organism evidence="6 7">
    <name type="scientific">Helobdella robusta</name>
    <name type="common">Californian leech</name>
    <dbReference type="NCBI Taxonomy" id="6412"/>
    <lineage>
        <taxon>Eukaryota</taxon>
        <taxon>Metazoa</taxon>
        <taxon>Spiralia</taxon>
        <taxon>Lophotrochozoa</taxon>
        <taxon>Annelida</taxon>
        <taxon>Clitellata</taxon>
        <taxon>Hirudinea</taxon>
        <taxon>Rhynchobdellida</taxon>
        <taxon>Glossiphoniidae</taxon>
        <taxon>Helobdella</taxon>
    </lineage>
</organism>
<evidence type="ECO:0000256" key="2">
    <source>
        <dbReference type="ARBA" id="ARBA00022690"/>
    </source>
</evidence>
<dbReference type="EMBL" id="AMQM01001979">
    <property type="status" value="NOT_ANNOTATED_CDS"/>
    <property type="molecule type" value="Genomic_DNA"/>
</dbReference>
<dbReference type="PANTHER" id="PTHR33091:SF29">
    <property type="entry name" value="SUBTILISIN INHIBITOR 1"/>
    <property type="match status" value="1"/>
</dbReference>
<dbReference type="Pfam" id="PF00280">
    <property type="entry name" value="potato_inhibit"/>
    <property type="match status" value="1"/>
</dbReference>
<dbReference type="InterPro" id="IPR000864">
    <property type="entry name" value="Prot_inh_pot1"/>
</dbReference>
<dbReference type="PANTHER" id="PTHR33091">
    <property type="entry name" value="PROTEIN, PUTATIVE, EXPRESSED-RELATED"/>
    <property type="match status" value="1"/>
</dbReference>
<dbReference type="GO" id="GO:0004867">
    <property type="term" value="F:serine-type endopeptidase inhibitor activity"/>
    <property type="evidence" value="ECO:0007669"/>
    <property type="project" value="UniProtKB-KW"/>
</dbReference>
<dbReference type="EnsemblMetazoa" id="HelroT165183">
    <property type="protein sequence ID" value="HelroP165183"/>
    <property type="gene ID" value="HelroG165183"/>
</dbReference>
<dbReference type="SUPFAM" id="SSF54654">
    <property type="entry name" value="CI-2 family of serine protease inhibitors"/>
    <property type="match status" value="1"/>
</dbReference>
<evidence type="ECO:0000256" key="4">
    <source>
        <dbReference type="SAM" id="SignalP"/>
    </source>
</evidence>
<feature type="chain" id="PRO_5010980092" evidence="4">
    <location>
        <begin position="21"/>
        <end position="123"/>
    </location>
</feature>
<gene>
    <name evidence="6" type="primary">20200893</name>
    <name evidence="5" type="ORF">HELRODRAFT_165183</name>
</gene>
<comment type="similarity">
    <text evidence="1">Belongs to the protease inhibitor I13 (potato type I serine protease inhibitor) family.</text>
</comment>
<dbReference type="EMBL" id="KB097639">
    <property type="protein sequence ID" value="ESN93027.1"/>
    <property type="molecule type" value="Genomic_DNA"/>
</dbReference>
<dbReference type="CTD" id="20200893"/>
<keyword evidence="7" id="KW-1185">Reference proteome</keyword>
<evidence type="ECO:0000256" key="1">
    <source>
        <dbReference type="ARBA" id="ARBA00008210"/>
    </source>
</evidence>